<dbReference type="InterPro" id="IPR036259">
    <property type="entry name" value="MFS_trans_sf"/>
</dbReference>
<dbReference type="PANTHER" id="PTHR11360:SF315">
    <property type="entry name" value="TRANSPORTER MCH2-RELATED"/>
    <property type="match status" value="1"/>
</dbReference>
<feature type="transmembrane region" description="Helical" evidence="3">
    <location>
        <begin position="387"/>
        <end position="411"/>
    </location>
</feature>
<feature type="transmembrane region" description="Helical" evidence="3">
    <location>
        <begin position="118"/>
        <end position="138"/>
    </location>
</feature>
<gene>
    <name evidence="4" type="ORF">C8A01DRAFT_18322</name>
</gene>
<dbReference type="AlphaFoldDB" id="A0AAN6SNI6"/>
<sequence length="425" mass="44587">MENDAGVSELKDTTTKLPNGGYGWIIVVVAVAMNAVTWGMNMTIGVYVSFFVQDTYLSGGSPLRYSFIGGLSVGVALAAAPLGNLLIRHFGFRVPILLGTLCVTLGQCLAGISTRFAAYLVCQGLVFGFGLGIVFATSQPLLAQWFDKRLSLASGLAMGGAGAGGLILSNTTRVLVEKLSISQSLYINGGISAAVMLPCVFLVRKGPADIGIKSVSLQLQWLYHPAFVWVWIWGSLAVMGYFIALYSVASYATDGIGLSQTEAAAVQSLMASGLMIGRPLTGFALELGGRLNIALLANVIAGITCWALWLPARSFPLLAAFAFLHGCTAGSVWSAVLPVAAQVVGPSHLGPALAMFWLVAAAPAAVSSGLAHMLLDYSREALGKQGAEAYAISIVFCGGLYFVSGLSLYGAKVYSQQSFRVWTKV</sequence>
<keyword evidence="3" id="KW-1133">Transmembrane helix</keyword>
<dbReference type="PANTHER" id="PTHR11360">
    <property type="entry name" value="MONOCARBOXYLATE TRANSPORTER"/>
    <property type="match status" value="1"/>
</dbReference>
<evidence type="ECO:0000256" key="3">
    <source>
        <dbReference type="SAM" id="Phobius"/>
    </source>
</evidence>
<evidence type="ECO:0000256" key="2">
    <source>
        <dbReference type="ARBA" id="ARBA00006727"/>
    </source>
</evidence>
<evidence type="ECO:0000256" key="1">
    <source>
        <dbReference type="ARBA" id="ARBA00004141"/>
    </source>
</evidence>
<dbReference type="InterPro" id="IPR011701">
    <property type="entry name" value="MFS"/>
</dbReference>
<feature type="transmembrane region" description="Helical" evidence="3">
    <location>
        <begin position="21"/>
        <end position="47"/>
    </location>
</feature>
<dbReference type="GO" id="GO:0022857">
    <property type="term" value="F:transmembrane transporter activity"/>
    <property type="evidence" value="ECO:0007669"/>
    <property type="project" value="InterPro"/>
</dbReference>
<feature type="transmembrane region" description="Helical" evidence="3">
    <location>
        <begin position="150"/>
        <end position="169"/>
    </location>
</feature>
<dbReference type="InterPro" id="IPR050327">
    <property type="entry name" value="Proton-linked_MCT"/>
</dbReference>
<dbReference type="EMBL" id="MU854460">
    <property type="protein sequence ID" value="KAK4034946.1"/>
    <property type="molecule type" value="Genomic_DNA"/>
</dbReference>
<feature type="transmembrane region" description="Helical" evidence="3">
    <location>
        <begin position="318"/>
        <end position="340"/>
    </location>
</feature>
<feature type="transmembrane region" description="Helical" evidence="3">
    <location>
        <begin position="94"/>
        <end position="112"/>
    </location>
</feature>
<comment type="similarity">
    <text evidence="2">Belongs to the major facilitator superfamily. Monocarboxylate porter (TC 2.A.1.13) family.</text>
</comment>
<evidence type="ECO:0000313" key="4">
    <source>
        <dbReference type="EMBL" id="KAK4034946.1"/>
    </source>
</evidence>
<reference evidence="5" key="1">
    <citation type="journal article" date="2023" name="Mol. Phylogenet. Evol.">
        <title>Genome-scale phylogeny and comparative genomics of the fungal order Sordariales.</title>
        <authorList>
            <person name="Hensen N."/>
            <person name="Bonometti L."/>
            <person name="Westerberg I."/>
            <person name="Brannstrom I.O."/>
            <person name="Guillou S."/>
            <person name="Cros-Aarteil S."/>
            <person name="Calhoun S."/>
            <person name="Haridas S."/>
            <person name="Kuo A."/>
            <person name="Mondo S."/>
            <person name="Pangilinan J."/>
            <person name="Riley R."/>
            <person name="LaButti K."/>
            <person name="Andreopoulos B."/>
            <person name="Lipzen A."/>
            <person name="Chen C."/>
            <person name="Yan M."/>
            <person name="Daum C."/>
            <person name="Ng V."/>
            <person name="Clum A."/>
            <person name="Steindorff A."/>
            <person name="Ohm R.A."/>
            <person name="Martin F."/>
            <person name="Silar P."/>
            <person name="Natvig D.O."/>
            <person name="Lalanne C."/>
            <person name="Gautier V."/>
            <person name="Ament-Velasquez S.L."/>
            <person name="Kruys A."/>
            <person name="Hutchinson M.I."/>
            <person name="Powell A.J."/>
            <person name="Barry K."/>
            <person name="Miller A.N."/>
            <person name="Grigoriev I.V."/>
            <person name="Debuchy R."/>
            <person name="Gladieux P."/>
            <person name="Hiltunen Thoren M."/>
            <person name="Johannesson H."/>
        </authorList>
    </citation>
    <scope>NUCLEOTIDE SEQUENCE [LARGE SCALE GENOMIC DNA]</scope>
    <source>
        <strain evidence="5">CBS 284.82</strain>
    </source>
</reference>
<feature type="transmembrane region" description="Helical" evidence="3">
    <location>
        <begin position="223"/>
        <end position="244"/>
    </location>
</feature>
<comment type="subcellular location">
    <subcellularLocation>
        <location evidence="1">Membrane</location>
        <topology evidence="1">Multi-pass membrane protein</topology>
    </subcellularLocation>
</comment>
<keyword evidence="5" id="KW-1185">Reference proteome</keyword>
<feature type="transmembrane region" description="Helical" evidence="3">
    <location>
        <begin position="181"/>
        <end position="203"/>
    </location>
</feature>
<comment type="caution">
    <text evidence="4">The sequence shown here is derived from an EMBL/GenBank/DDBJ whole genome shotgun (WGS) entry which is preliminary data.</text>
</comment>
<dbReference type="Proteomes" id="UP001303115">
    <property type="component" value="Unassembled WGS sequence"/>
</dbReference>
<name>A0AAN6SNI6_9PEZI</name>
<keyword evidence="3" id="KW-0812">Transmembrane</keyword>
<dbReference type="Gene3D" id="1.20.1250.20">
    <property type="entry name" value="MFS general substrate transporter like domains"/>
    <property type="match status" value="2"/>
</dbReference>
<accession>A0AAN6SNI6</accession>
<evidence type="ECO:0000313" key="5">
    <source>
        <dbReference type="Proteomes" id="UP001303115"/>
    </source>
</evidence>
<feature type="transmembrane region" description="Helical" evidence="3">
    <location>
        <begin position="67"/>
        <end position="87"/>
    </location>
</feature>
<dbReference type="GO" id="GO:0016020">
    <property type="term" value="C:membrane"/>
    <property type="evidence" value="ECO:0007669"/>
    <property type="project" value="UniProtKB-SubCell"/>
</dbReference>
<keyword evidence="3" id="KW-0472">Membrane</keyword>
<organism evidence="4 5">
    <name type="scientific">Parachaetomium inaequale</name>
    <dbReference type="NCBI Taxonomy" id="2588326"/>
    <lineage>
        <taxon>Eukaryota</taxon>
        <taxon>Fungi</taxon>
        <taxon>Dikarya</taxon>
        <taxon>Ascomycota</taxon>
        <taxon>Pezizomycotina</taxon>
        <taxon>Sordariomycetes</taxon>
        <taxon>Sordariomycetidae</taxon>
        <taxon>Sordariales</taxon>
        <taxon>Chaetomiaceae</taxon>
        <taxon>Parachaetomium</taxon>
    </lineage>
</organism>
<feature type="transmembrane region" description="Helical" evidence="3">
    <location>
        <begin position="293"/>
        <end position="312"/>
    </location>
</feature>
<dbReference type="SUPFAM" id="SSF103473">
    <property type="entry name" value="MFS general substrate transporter"/>
    <property type="match status" value="1"/>
</dbReference>
<proteinExistence type="inferred from homology"/>
<dbReference type="Pfam" id="PF07690">
    <property type="entry name" value="MFS_1"/>
    <property type="match status" value="1"/>
</dbReference>
<feature type="transmembrane region" description="Helical" evidence="3">
    <location>
        <begin position="352"/>
        <end position="375"/>
    </location>
</feature>
<protein>
    <submittedName>
        <fullName evidence="4">Major facilitator superfamily domain-containing protein</fullName>
    </submittedName>
</protein>